<dbReference type="Pfam" id="PF04893">
    <property type="entry name" value="Yip1"/>
    <property type="match status" value="1"/>
</dbReference>
<feature type="transmembrane region" description="Helical" evidence="5">
    <location>
        <begin position="36"/>
        <end position="57"/>
    </location>
</feature>
<evidence type="ECO:0000259" key="6">
    <source>
        <dbReference type="Pfam" id="PF04893"/>
    </source>
</evidence>
<evidence type="ECO:0000256" key="4">
    <source>
        <dbReference type="ARBA" id="ARBA00023136"/>
    </source>
</evidence>
<keyword evidence="8" id="KW-1185">Reference proteome</keyword>
<evidence type="ECO:0000313" key="7">
    <source>
        <dbReference type="EMBL" id="OXM16307.1"/>
    </source>
</evidence>
<dbReference type="Proteomes" id="UP000215145">
    <property type="component" value="Unassembled WGS sequence"/>
</dbReference>
<keyword evidence="4 5" id="KW-0472">Membrane</keyword>
<comment type="caution">
    <text evidence="7">The sequence shown here is derived from an EMBL/GenBank/DDBJ whole genome shotgun (WGS) entry which is preliminary data.</text>
</comment>
<dbReference type="RefSeq" id="WP_089523391.1">
    <property type="nucleotide sequence ID" value="NZ_NMUQ01000001.1"/>
</dbReference>
<feature type="transmembrane region" description="Helical" evidence="5">
    <location>
        <begin position="99"/>
        <end position="122"/>
    </location>
</feature>
<feature type="transmembrane region" description="Helical" evidence="5">
    <location>
        <begin position="69"/>
        <end position="87"/>
    </location>
</feature>
<protein>
    <recommendedName>
        <fullName evidence="6">Yip1 domain-containing protein</fullName>
    </recommendedName>
</protein>
<comment type="subcellular location">
    <subcellularLocation>
        <location evidence="1">Membrane</location>
        <topology evidence="1">Multi-pass membrane protein</topology>
    </subcellularLocation>
</comment>
<feature type="transmembrane region" description="Helical" evidence="5">
    <location>
        <begin position="134"/>
        <end position="154"/>
    </location>
</feature>
<dbReference type="GO" id="GO:0016020">
    <property type="term" value="C:membrane"/>
    <property type="evidence" value="ECO:0007669"/>
    <property type="project" value="UniProtKB-SubCell"/>
</dbReference>
<gene>
    <name evidence="7" type="ORF">CGZ75_06380</name>
</gene>
<keyword evidence="2 5" id="KW-0812">Transmembrane</keyword>
<evidence type="ECO:0000256" key="3">
    <source>
        <dbReference type="ARBA" id="ARBA00022989"/>
    </source>
</evidence>
<evidence type="ECO:0000256" key="1">
    <source>
        <dbReference type="ARBA" id="ARBA00004141"/>
    </source>
</evidence>
<organism evidence="7 8">
    <name type="scientific">Paenibacillus herberti</name>
    <dbReference type="NCBI Taxonomy" id="1619309"/>
    <lineage>
        <taxon>Bacteria</taxon>
        <taxon>Bacillati</taxon>
        <taxon>Bacillota</taxon>
        <taxon>Bacilli</taxon>
        <taxon>Bacillales</taxon>
        <taxon>Paenibacillaceae</taxon>
        <taxon>Paenibacillus</taxon>
    </lineage>
</organism>
<dbReference type="EMBL" id="NMUQ01000001">
    <property type="protein sequence ID" value="OXM16307.1"/>
    <property type="molecule type" value="Genomic_DNA"/>
</dbReference>
<accession>A0A229P2J5</accession>
<sequence length="208" mass="23795">MADLVLNLKQAIRILRHPVDGFWELRYERRGSLGSAAILLALAYLATLLSEITTSFIFNPIDVKFVNPWFLFAQVAIPWVTWVLANYMVSSINRGQGRLVDVIVGSSYALVPYILFSVPLALLSNLLTIGESSIYQFFNYLIIGWTVFLFIVFVQEVHNYDIGETIWITILSLLFMLAMWVLILIFAGLCVQLIDFIRQLYEEVSFRG</sequence>
<proteinExistence type="predicted"/>
<evidence type="ECO:0000256" key="5">
    <source>
        <dbReference type="SAM" id="Phobius"/>
    </source>
</evidence>
<dbReference type="AlphaFoldDB" id="A0A229P2J5"/>
<name>A0A229P2J5_9BACL</name>
<evidence type="ECO:0000256" key="2">
    <source>
        <dbReference type="ARBA" id="ARBA00022692"/>
    </source>
</evidence>
<feature type="transmembrane region" description="Helical" evidence="5">
    <location>
        <begin position="166"/>
        <end position="194"/>
    </location>
</feature>
<feature type="domain" description="Yip1" evidence="6">
    <location>
        <begin position="13"/>
        <end position="183"/>
    </location>
</feature>
<keyword evidence="3 5" id="KW-1133">Transmembrane helix</keyword>
<dbReference type="OrthoDB" id="359441at2"/>
<evidence type="ECO:0000313" key="8">
    <source>
        <dbReference type="Proteomes" id="UP000215145"/>
    </source>
</evidence>
<reference evidence="7 8" key="1">
    <citation type="submission" date="2017-07" db="EMBL/GenBank/DDBJ databases">
        <title>Paenibacillus herberti R33 genome sequencing and assembly.</title>
        <authorList>
            <person name="Su W."/>
        </authorList>
    </citation>
    <scope>NUCLEOTIDE SEQUENCE [LARGE SCALE GENOMIC DNA]</scope>
    <source>
        <strain evidence="7 8">R33</strain>
    </source>
</reference>
<dbReference type="InterPro" id="IPR006977">
    <property type="entry name" value="Yip1_dom"/>
</dbReference>